<dbReference type="PANTHER" id="PTHR11895:SF176">
    <property type="entry name" value="AMIDASE AMID-RELATED"/>
    <property type="match status" value="1"/>
</dbReference>
<evidence type="ECO:0000256" key="1">
    <source>
        <dbReference type="SAM" id="MobiDB-lite"/>
    </source>
</evidence>
<name>A0A5P2AS47_STRVZ</name>
<dbReference type="InterPro" id="IPR036928">
    <property type="entry name" value="AS_sf"/>
</dbReference>
<evidence type="ECO:0000313" key="3">
    <source>
        <dbReference type="EMBL" id="QES19069.1"/>
    </source>
</evidence>
<dbReference type="Pfam" id="PF01425">
    <property type="entry name" value="Amidase"/>
    <property type="match status" value="1"/>
</dbReference>
<dbReference type="AlphaFoldDB" id="A0A5P2AS47"/>
<organism evidence="3 4">
    <name type="scientific">Streptomyces venezuelae</name>
    <dbReference type="NCBI Taxonomy" id="54571"/>
    <lineage>
        <taxon>Bacteria</taxon>
        <taxon>Bacillati</taxon>
        <taxon>Actinomycetota</taxon>
        <taxon>Actinomycetes</taxon>
        <taxon>Kitasatosporales</taxon>
        <taxon>Streptomycetaceae</taxon>
        <taxon>Streptomyces</taxon>
    </lineage>
</organism>
<accession>A0A5P2AS47</accession>
<evidence type="ECO:0000259" key="2">
    <source>
        <dbReference type="Pfam" id="PF01425"/>
    </source>
</evidence>
<feature type="region of interest" description="Disordered" evidence="1">
    <location>
        <begin position="1"/>
        <end position="23"/>
    </location>
</feature>
<reference evidence="3 4" key="1">
    <citation type="submission" date="2018-05" db="EMBL/GenBank/DDBJ databases">
        <title>Streptomyces venezuelae.</title>
        <authorList>
            <person name="Kim W."/>
            <person name="Lee N."/>
            <person name="Cho B.-K."/>
        </authorList>
    </citation>
    <scope>NUCLEOTIDE SEQUENCE [LARGE SCALE GENOMIC DNA]</scope>
    <source>
        <strain evidence="3 4">ATCC 15068</strain>
    </source>
</reference>
<evidence type="ECO:0000313" key="4">
    <source>
        <dbReference type="Proteomes" id="UP000324106"/>
    </source>
</evidence>
<dbReference type="InterPro" id="IPR023631">
    <property type="entry name" value="Amidase_dom"/>
</dbReference>
<feature type="domain" description="Amidase" evidence="2">
    <location>
        <begin position="84"/>
        <end position="459"/>
    </location>
</feature>
<dbReference type="Proteomes" id="UP000324106">
    <property type="component" value="Chromosome"/>
</dbReference>
<proteinExistence type="predicted"/>
<dbReference type="PANTHER" id="PTHR11895">
    <property type="entry name" value="TRANSAMIDASE"/>
    <property type="match status" value="1"/>
</dbReference>
<protein>
    <recommendedName>
        <fullName evidence="2">Amidase domain-containing protein</fullName>
    </recommendedName>
</protein>
<dbReference type="SUPFAM" id="SSF75304">
    <property type="entry name" value="Amidase signature (AS) enzymes"/>
    <property type="match status" value="1"/>
</dbReference>
<dbReference type="GO" id="GO:0003824">
    <property type="term" value="F:catalytic activity"/>
    <property type="evidence" value="ECO:0007669"/>
    <property type="project" value="InterPro"/>
</dbReference>
<sequence length="487" mass="50745">MTPALASCPNDRSARSLPERGTPVTSAAARGYLRHTLSPDDGPAPVGLLLGPVEGRGKALAAAGLDSDAWRAARLRWVGEADRITRAMTWLDTSADLAATTVGVKDTLDVGGMPTTLGHANHRHYPAVDALAVARIRALGLVVNGKACATELNIGAPGDVLNPVFPDLSPAGSSTGSAVSVAAGICDYALATDVLGSARWPAANCGVVGLRTTWRPERLAGGLPVSPTQDALGLMARTVGDLRLLWRRGAVDDAGPGGTAADGQGHRTTRVATVDNTGGCAPGLADAQARAVAALGELGLPHLATELPEELWRARADAWELCGIDVAEVVGEVESRLALRISPVARASLAPEPEPGRRAELLASQRRFRRSLLAHFDREGIDVLLMPVSSTPPKRVVERAGKPTLPKPGDIDYADRLGYTPIASFAGLPALVLPAAVSADHGPLAVQLVGRPGEEARLLDLGAALERVLDTRTELTSRVARTLREAR</sequence>
<gene>
    <name evidence="3" type="ORF">DEJ46_08195</name>
</gene>
<dbReference type="Gene3D" id="3.90.1300.10">
    <property type="entry name" value="Amidase signature (AS) domain"/>
    <property type="match status" value="1"/>
</dbReference>
<dbReference type="InterPro" id="IPR000120">
    <property type="entry name" value="Amidase"/>
</dbReference>
<dbReference type="EMBL" id="CP029194">
    <property type="protein sequence ID" value="QES19069.1"/>
    <property type="molecule type" value="Genomic_DNA"/>
</dbReference>